<evidence type="ECO:0000313" key="1">
    <source>
        <dbReference type="EMBL" id="ANV79611.1"/>
    </source>
</evidence>
<accession>A0A1B1TBE5</accession>
<reference evidence="1" key="1">
    <citation type="submission" date="2014-11" db="EMBL/GenBank/DDBJ databases">
        <authorList>
            <person name="Zhu J."/>
            <person name="Qi W."/>
            <person name="Song R."/>
        </authorList>
    </citation>
    <scope>NUCLEOTIDE SEQUENCE</scope>
</reference>
<name>A0A1B1TBE5_9ARCH</name>
<organism evidence="1">
    <name type="scientific">uncultured Poseidoniia archaeon</name>
    <dbReference type="NCBI Taxonomy" id="1697135"/>
    <lineage>
        <taxon>Archaea</taxon>
        <taxon>Methanobacteriati</taxon>
        <taxon>Thermoplasmatota</taxon>
        <taxon>Candidatus Poseidoniia</taxon>
        <taxon>environmental samples</taxon>
    </lineage>
</organism>
<proteinExistence type="predicted"/>
<dbReference type="EMBL" id="KP211843">
    <property type="protein sequence ID" value="ANV79611.1"/>
    <property type="molecule type" value="Genomic_DNA"/>
</dbReference>
<reference evidence="1" key="2">
    <citation type="journal article" date="2015" name="ISME J.">
        <title>A new class of marine Euryarchaeota group II from the Mediterranean deep chlorophyll maximum.</title>
        <authorList>
            <person name="Martin-Cuadrado A.B."/>
            <person name="Garcia-Heredia I."/>
            <person name="Molto A.G."/>
            <person name="Lopez-Ubeda R."/>
            <person name="Kimes N."/>
            <person name="Lopez-Garcia P."/>
            <person name="Moreira D."/>
            <person name="Rodriguez-Valera F."/>
        </authorList>
    </citation>
    <scope>NUCLEOTIDE SEQUENCE</scope>
</reference>
<dbReference type="AlphaFoldDB" id="A0A1B1TBE5"/>
<protein>
    <submittedName>
        <fullName evidence="1">Uncharacterized protein</fullName>
    </submittedName>
</protein>
<sequence>MDIFEGRITSCGFDSGDRIVIGMWESSPFGSFADIMWAKPDGTKILIAPNSEIGDYIFSLYDFDEVKIEEIKIKRKSKEISFSTTDINCQFNWGKEISFLIKRRPLWFVATVEYFFGWLIFRTKTHGKTKNGRKEWYVVDKISRLKNAKGEIAGKNLGLYSKFSPKANFGFSDPPNMPASVLVRSHIE</sequence>